<proteinExistence type="predicted"/>
<dbReference type="OrthoDB" id="1938580at2759"/>
<dbReference type="FunCoup" id="A0A2P5F7D8">
    <property type="interactions" value="972"/>
</dbReference>
<feature type="region of interest" description="Disordered" evidence="1">
    <location>
        <begin position="394"/>
        <end position="426"/>
    </location>
</feature>
<feature type="compositionally biased region" description="Low complexity" evidence="1">
    <location>
        <begin position="1"/>
        <end position="16"/>
    </location>
</feature>
<accession>A0A2P5F7D8</accession>
<dbReference type="FunFam" id="3.10.20.90:FF:000058">
    <property type="entry name" value="Octicosapeptide/phox/Bem1p domain kinase superfamily protein"/>
    <property type="match status" value="1"/>
</dbReference>
<evidence type="ECO:0000313" key="3">
    <source>
        <dbReference type="EMBL" id="PON93722.1"/>
    </source>
</evidence>
<evidence type="ECO:0000313" key="4">
    <source>
        <dbReference type="Proteomes" id="UP000237000"/>
    </source>
</evidence>
<organism evidence="3 4">
    <name type="scientific">Trema orientale</name>
    <name type="common">Charcoal tree</name>
    <name type="synonym">Celtis orientalis</name>
    <dbReference type="NCBI Taxonomy" id="63057"/>
    <lineage>
        <taxon>Eukaryota</taxon>
        <taxon>Viridiplantae</taxon>
        <taxon>Streptophyta</taxon>
        <taxon>Embryophyta</taxon>
        <taxon>Tracheophyta</taxon>
        <taxon>Spermatophyta</taxon>
        <taxon>Magnoliopsida</taxon>
        <taxon>eudicotyledons</taxon>
        <taxon>Gunneridae</taxon>
        <taxon>Pentapetalae</taxon>
        <taxon>rosids</taxon>
        <taxon>fabids</taxon>
        <taxon>Rosales</taxon>
        <taxon>Cannabaceae</taxon>
        <taxon>Trema</taxon>
    </lineage>
</organism>
<dbReference type="Pfam" id="PF00564">
    <property type="entry name" value="PB1"/>
    <property type="match status" value="1"/>
</dbReference>
<sequence length="523" mass="56419">MENFSYSSYPDSGDSSPRSREIEFENPPPWDDQPPPPAHQSYKAKFMCSYGGKILPRPHDNQLCYIGGETKILAVDRTVKFAAMISKLSALCESDVSFKYQLPGEDLDALISVTNDDDLEHMMHEYDRLYRATAKPARMRLFLFPVVVNSAAGSFVSDGPTPDRDQFVDALNLVPGHGSEPAPKPPGSNNVDFLFGLEKGVGTGVGVAAPPPPPPTVPEPLVQAPEFQVRGGVNRVVGSNPPVNPVEIQRQLHELQKLQMEHDHNQQQQQLQQQQMQQQQEAMYRRKSDDSLVGGYPGGDYYVQKQPEKIPAMAAPPPGYWPEKQVASGGFPATVTAEHPVYMIPAPGGAMYHHQQMAVRQVVTGPAGQPPQAYYPVQQRMASDVYREQPVYNVVQQPPPPQPQQPPLSVPPPQNLPPQPPKLAATYPEGMGIVRPSGGGGGGGMGVANTDAGQYTQVAYDSATGRQVFYTAPAGMVLAPSPAPAAAPPQQTYAPVATDMRPGGSLGQEAGKVVVNKVSQASV</sequence>
<dbReference type="Gene3D" id="3.10.20.90">
    <property type="entry name" value="Phosphatidylinositol 3-kinase Catalytic Subunit, Chain A, domain 1"/>
    <property type="match status" value="1"/>
</dbReference>
<comment type="caution">
    <text evidence="3">The sequence shown here is derived from an EMBL/GenBank/DDBJ whole genome shotgun (WGS) entry which is preliminary data.</text>
</comment>
<dbReference type="STRING" id="63057.A0A2P5F7D8"/>
<dbReference type="CDD" id="cd06410">
    <property type="entry name" value="PB1_UP2"/>
    <property type="match status" value="1"/>
</dbReference>
<dbReference type="EMBL" id="JXTC01000056">
    <property type="protein sequence ID" value="PON93722.1"/>
    <property type="molecule type" value="Genomic_DNA"/>
</dbReference>
<dbReference type="InterPro" id="IPR000270">
    <property type="entry name" value="PB1_dom"/>
</dbReference>
<dbReference type="Proteomes" id="UP000237000">
    <property type="component" value="Unassembled WGS sequence"/>
</dbReference>
<feature type="region of interest" description="Disordered" evidence="1">
    <location>
        <begin position="486"/>
        <end position="508"/>
    </location>
</feature>
<dbReference type="PANTHER" id="PTHR31066:SF100">
    <property type="entry name" value="PB1 DOMAIN-CONTAINING PROTEIN"/>
    <property type="match status" value="1"/>
</dbReference>
<name>A0A2P5F7D8_TREOI</name>
<dbReference type="SMART" id="SM00666">
    <property type="entry name" value="PB1"/>
    <property type="match status" value="1"/>
</dbReference>
<dbReference type="SUPFAM" id="SSF54277">
    <property type="entry name" value="CAD &amp; PB1 domains"/>
    <property type="match status" value="1"/>
</dbReference>
<evidence type="ECO:0000256" key="1">
    <source>
        <dbReference type="SAM" id="MobiDB-lite"/>
    </source>
</evidence>
<dbReference type="InParanoid" id="A0A2P5F7D8"/>
<protein>
    <submittedName>
        <fullName evidence="3">PB1 domain containing protein</fullName>
    </submittedName>
</protein>
<dbReference type="AlphaFoldDB" id="A0A2P5F7D8"/>
<reference evidence="4" key="1">
    <citation type="submission" date="2016-06" db="EMBL/GenBank/DDBJ databases">
        <title>Parallel loss of symbiosis genes in relatives of nitrogen-fixing non-legume Parasponia.</title>
        <authorList>
            <person name="Van Velzen R."/>
            <person name="Holmer R."/>
            <person name="Bu F."/>
            <person name="Rutten L."/>
            <person name="Van Zeijl A."/>
            <person name="Liu W."/>
            <person name="Santuari L."/>
            <person name="Cao Q."/>
            <person name="Sharma T."/>
            <person name="Shen D."/>
            <person name="Roswanjaya Y."/>
            <person name="Wardhani T."/>
            <person name="Kalhor M.S."/>
            <person name="Jansen J."/>
            <person name="Van den Hoogen J."/>
            <person name="Gungor B."/>
            <person name="Hartog M."/>
            <person name="Hontelez J."/>
            <person name="Verver J."/>
            <person name="Yang W.-C."/>
            <person name="Schijlen E."/>
            <person name="Repin R."/>
            <person name="Schilthuizen M."/>
            <person name="Schranz E."/>
            <person name="Heidstra R."/>
            <person name="Miyata K."/>
            <person name="Fedorova E."/>
            <person name="Kohlen W."/>
            <person name="Bisseling T."/>
            <person name="Smit S."/>
            <person name="Geurts R."/>
        </authorList>
    </citation>
    <scope>NUCLEOTIDE SEQUENCE [LARGE SCALE GENOMIC DNA]</scope>
    <source>
        <strain evidence="4">cv. RG33-2</strain>
    </source>
</reference>
<evidence type="ECO:0000259" key="2">
    <source>
        <dbReference type="SMART" id="SM00666"/>
    </source>
</evidence>
<feature type="compositionally biased region" description="Low complexity" evidence="1">
    <location>
        <begin position="266"/>
        <end position="280"/>
    </location>
</feature>
<feature type="domain" description="PB1" evidence="2">
    <location>
        <begin position="58"/>
        <end position="146"/>
    </location>
</feature>
<keyword evidence="4" id="KW-1185">Reference proteome</keyword>
<feature type="compositionally biased region" description="Pro residues" evidence="1">
    <location>
        <begin position="26"/>
        <end position="38"/>
    </location>
</feature>
<feature type="region of interest" description="Disordered" evidence="1">
    <location>
        <begin position="1"/>
        <end position="40"/>
    </location>
</feature>
<feature type="region of interest" description="Disordered" evidence="1">
    <location>
        <begin position="260"/>
        <end position="297"/>
    </location>
</feature>
<dbReference type="InterPro" id="IPR053198">
    <property type="entry name" value="Gynoecium_Dev_Regulator"/>
</dbReference>
<dbReference type="PANTHER" id="PTHR31066">
    <property type="entry name" value="OS05G0427100 PROTEIN-RELATED"/>
    <property type="match status" value="1"/>
</dbReference>
<gene>
    <name evidence="3" type="ORF">TorRG33x02_104250</name>
</gene>
<feature type="compositionally biased region" description="Pro residues" evidence="1">
    <location>
        <begin position="397"/>
        <end position="421"/>
    </location>
</feature>